<dbReference type="SUPFAM" id="SSF52540">
    <property type="entry name" value="P-loop containing nucleoside triphosphate hydrolases"/>
    <property type="match status" value="1"/>
</dbReference>
<keyword evidence="3 5" id="KW-0067">ATP-binding</keyword>
<dbReference type="InterPro" id="IPR003959">
    <property type="entry name" value="ATPase_AAA_core"/>
</dbReference>
<evidence type="ECO:0000256" key="3">
    <source>
        <dbReference type="ARBA" id="ARBA00022840"/>
    </source>
</evidence>
<dbReference type="GO" id="GO:0005524">
    <property type="term" value="F:ATP binding"/>
    <property type="evidence" value="ECO:0007669"/>
    <property type="project" value="UniProtKB-KW"/>
</dbReference>
<keyword evidence="2" id="KW-0547">Nucleotide-binding</keyword>
<sequence>MESKMEPENSIPFAQKITTNLSWNDIILDHTIRERLEEISKQLIQGQTSMKTFFFGSPGTGKTLAAMLIGKTVQRDVYRVDLSRIVSKHIDETKEKLDRIFDTATNNGWILFFDEADALFGKRSSVKGAHDRYANQEVAYLLQKIEEFPGILILTSNSKENMDNAFIRRFQSIVNFKMPSAVERYQIWKNAFAGTVSLNNDIDLHQISEQYKLSGGSIMNVARYCALSALRRNDTMIKSEELLEGVKKEFKRENKKDI</sequence>
<name>A0AAJ5W3V9_9SPHI</name>
<evidence type="ECO:0000313" key="6">
    <source>
        <dbReference type="Proteomes" id="UP001214530"/>
    </source>
</evidence>
<dbReference type="InterPro" id="IPR027417">
    <property type="entry name" value="P-loop_NTPase"/>
</dbReference>
<proteinExistence type="inferred from homology"/>
<protein>
    <submittedName>
        <fullName evidence="5">ATP-binding protein</fullName>
    </submittedName>
</protein>
<evidence type="ECO:0000313" key="5">
    <source>
        <dbReference type="EMBL" id="WEK18038.1"/>
    </source>
</evidence>
<dbReference type="PANTHER" id="PTHR23073">
    <property type="entry name" value="26S PROTEASOME REGULATORY SUBUNIT"/>
    <property type="match status" value="1"/>
</dbReference>
<evidence type="ECO:0000256" key="1">
    <source>
        <dbReference type="ARBA" id="ARBA00006914"/>
    </source>
</evidence>
<organism evidence="5 6">
    <name type="scientific">Candidatus Pedobacter colombiensis</name>
    <dbReference type="NCBI Taxonomy" id="3121371"/>
    <lineage>
        <taxon>Bacteria</taxon>
        <taxon>Pseudomonadati</taxon>
        <taxon>Bacteroidota</taxon>
        <taxon>Sphingobacteriia</taxon>
        <taxon>Sphingobacteriales</taxon>
        <taxon>Sphingobacteriaceae</taxon>
        <taxon>Pedobacter</taxon>
    </lineage>
</organism>
<reference evidence="5" key="1">
    <citation type="submission" date="2023-03" db="EMBL/GenBank/DDBJ databases">
        <title>Andean soil-derived lignocellulolytic bacterial consortium as a source of novel taxa and putative plastic-active enzymes.</title>
        <authorList>
            <person name="Diaz-Garcia L."/>
            <person name="Chuvochina M."/>
            <person name="Feuerriegel G."/>
            <person name="Bunk B."/>
            <person name="Sproer C."/>
            <person name="Streit W.R."/>
            <person name="Rodriguez L.M."/>
            <person name="Overmann J."/>
            <person name="Jimenez D.J."/>
        </authorList>
    </citation>
    <scope>NUCLEOTIDE SEQUENCE</scope>
    <source>
        <strain evidence="5">MAG 3858</strain>
    </source>
</reference>
<dbReference type="GO" id="GO:0016887">
    <property type="term" value="F:ATP hydrolysis activity"/>
    <property type="evidence" value="ECO:0007669"/>
    <property type="project" value="InterPro"/>
</dbReference>
<dbReference type="InterPro" id="IPR050221">
    <property type="entry name" value="26S_Proteasome_ATPase"/>
</dbReference>
<evidence type="ECO:0000256" key="2">
    <source>
        <dbReference type="ARBA" id="ARBA00022741"/>
    </source>
</evidence>
<comment type="similarity">
    <text evidence="1">Belongs to the AAA ATPase family.</text>
</comment>
<dbReference type="InterPro" id="IPR003593">
    <property type="entry name" value="AAA+_ATPase"/>
</dbReference>
<dbReference type="Proteomes" id="UP001214530">
    <property type="component" value="Chromosome"/>
</dbReference>
<evidence type="ECO:0000259" key="4">
    <source>
        <dbReference type="SMART" id="SM00382"/>
    </source>
</evidence>
<dbReference type="EMBL" id="CP119313">
    <property type="protein sequence ID" value="WEK18038.1"/>
    <property type="molecule type" value="Genomic_DNA"/>
</dbReference>
<dbReference type="SMART" id="SM00382">
    <property type="entry name" value="AAA"/>
    <property type="match status" value="1"/>
</dbReference>
<dbReference type="AlphaFoldDB" id="A0AAJ5W3V9"/>
<feature type="domain" description="AAA+ ATPase" evidence="4">
    <location>
        <begin position="48"/>
        <end position="180"/>
    </location>
</feature>
<dbReference type="CDD" id="cd19481">
    <property type="entry name" value="RecA-like_protease"/>
    <property type="match status" value="1"/>
</dbReference>
<dbReference type="Gene3D" id="3.40.50.300">
    <property type="entry name" value="P-loop containing nucleotide triphosphate hydrolases"/>
    <property type="match status" value="1"/>
</dbReference>
<accession>A0AAJ5W3V9</accession>
<dbReference type="Pfam" id="PF00004">
    <property type="entry name" value="AAA"/>
    <property type="match status" value="1"/>
</dbReference>
<dbReference type="Gene3D" id="1.10.8.60">
    <property type="match status" value="1"/>
</dbReference>
<gene>
    <name evidence="5" type="ORF">P0Y49_14675</name>
</gene>